<organism evidence="6 7">
    <name type="scientific">Drosophila guanche</name>
    <name type="common">Fruit fly</name>
    <dbReference type="NCBI Taxonomy" id="7266"/>
    <lineage>
        <taxon>Eukaryota</taxon>
        <taxon>Metazoa</taxon>
        <taxon>Ecdysozoa</taxon>
        <taxon>Arthropoda</taxon>
        <taxon>Hexapoda</taxon>
        <taxon>Insecta</taxon>
        <taxon>Pterygota</taxon>
        <taxon>Neoptera</taxon>
        <taxon>Endopterygota</taxon>
        <taxon>Diptera</taxon>
        <taxon>Brachycera</taxon>
        <taxon>Muscomorpha</taxon>
        <taxon>Ephydroidea</taxon>
        <taxon>Drosophilidae</taxon>
        <taxon>Drosophila</taxon>
        <taxon>Sophophora</taxon>
    </lineage>
</organism>
<evidence type="ECO:0000313" key="6">
    <source>
        <dbReference type="EMBL" id="SPP81636.1"/>
    </source>
</evidence>
<reference evidence="7" key="1">
    <citation type="submission" date="2018-01" db="EMBL/GenBank/DDBJ databases">
        <authorList>
            <person name="Alioto T."/>
            <person name="Alioto T."/>
        </authorList>
    </citation>
    <scope>NUCLEOTIDE SEQUENCE [LARGE SCALE GENOMIC DNA]</scope>
</reference>
<evidence type="ECO:0000256" key="5">
    <source>
        <dbReference type="ARBA" id="ARBA00045851"/>
    </source>
</evidence>
<dbReference type="OrthoDB" id="270720at2759"/>
<sequence length="305" mass="35618">MGTWLERFVCPNKPVCSTGRRATLYFPGGGTYAGYWKCNQQQGWGVMKTAKRDAKYFIDKKHPDGQLVYEGHWVMNKRQGIGSMLRKRGADVQLIYAGRWYDDMKCGEGKQFYPDGCVYFGNWLRNRRHGLGIQWYGDGGIYVGEWETNFRHGLGVMFYANGNRYEGHFARGYKNGEGVFYHMHTGQIQKGMWENDNAKTSLMQDETLIRRQDTVSPYPIERNYLKYPNEIIRKLFQRYKPLSDKPHRRFNDTVTLEFIHHRRQFACLEERVVSATNVDLYPNTGFVCTCNCAQIARNETKTSQI</sequence>
<proteinExistence type="predicted"/>
<keyword evidence="7" id="KW-1185">Reference proteome</keyword>
<accession>A0A3B0K7M2</accession>
<keyword evidence="3" id="KW-0968">Cytoplasmic vesicle</keyword>
<gene>
    <name evidence="6" type="ORF">DGUA_6G013325</name>
</gene>
<dbReference type="EMBL" id="OUUW01000006">
    <property type="protein sequence ID" value="SPP81636.1"/>
    <property type="molecule type" value="Genomic_DNA"/>
</dbReference>
<dbReference type="OMA" id="WENDNAK"/>
<dbReference type="STRING" id="7266.A0A3B0K7M2"/>
<dbReference type="InterPro" id="IPR052472">
    <property type="entry name" value="MORN3"/>
</dbReference>
<dbReference type="InterPro" id="IPR003409">
    <property type="entry name" value="MORN"/>
</dbReference>
<dbReference type="PANTHER" id="PTHR46511:SF1">
    <property type="entry name" value="MORN REPEAT-CONTAINING PROTEIN 3"/>
    <property type="match status" value="1"/>
</dbReference>
<dbReference type="Pfam" id="PF02493">
    <property type="entry name" value="MORN"/>
    <property type="match status" value="6"/>
</dbReference>
<evidence type="ECO:0000256" key="1">
    <source>
        <dbReference type="ARBA" id="ARBA00004218"/>
    </source>
</evidence>
<dbReference type="GO" id="GO:0001669">
    <property type="term" value="C:acrosomal vesicle"/>
    <property type="evidence" value="ECO:0007669"/>
    <property type="project" value="UniProtKB-SubCell"/>
</dbReference>
<evidence type="ECO:0000313" key="7">
    <source>
        <dbReference type="Proteomes" id="UP000268350"/>
    </source>
</evidence>
<name>A0A3B0K7M2_DROGU</name>
<dbReference type="SUPFAM" id="SSF82185">
    <property type="entry name" value="Histone H3 K4-specific methyltransferase SET7/9 N-terminal domain"/>
    <property type="match status" value="2"/>
</dbReference>
<dbReference type="PANTHER" id="PTHR46511">
    <property type="entry name" value="MORN REPEAT-CONTAINING PROTEIN 3"/>
    <property type="match status" value="1"/>
</dbReference>
<evidence type="ECO:0000256" key="2">
    <source>
        <dbReference type="ARBA" id="ARBA00022737"/>
    </source>
</evidence>
<comment type="function">
    <text evidence="5">Assembles a suppression complex (suppresome) by tethering SIRT1 and MDM2 to regulate composite modifications of p53/TP53. Confers both deacetylation-mediated functional inactivation, by SIRT1, and ubiquitination-dependent degradation, by MDM2, of p53/TP53, promoting a proliferative and cell survival behaviors. May play a role in the regulation of spermatogenesis.</text>
</comment>
<dbReference type="SMART" id="SM00698">
    <property type="entry name" value="MORN"/>
    <property type="match status" value="6"/>
</dbReference>
<keyword evidence="2" id="KW-0677">Repeat</keyword>
<comment type="subcellular location">
    <subcellularLocation>
        <location evidence="1">Cytoplasmic vesicle</location>
        <location evidence="1">Secretory vesicle</location>
        <location evidence="1">Acrosome</location>
    </subcellularLocation>
</comment>
<dbReference type="AlphaFoldDB" id="A0A3B0K7M2"/>
<dbReference type="Proteomes" id="UP000268350">
    <property type="component" value="Unassembled WGS sequence"/>
</dbReference>
<evidence type="ECO:0000256" key="3">
    <source>
        <dbReference type="ARBA" id="ARBA00023329"/>
    </source>
</evidence>
<dbReference type="Gene3D" id="2.20.110.10">
    <property type="entry name" value="Histone H3 K4-specific methyltransferase SET7/9 N-terminal domain"/>
    <property type="match status" value="2"/>
</dbReference>
<evidence type="ECO:0000256" key="4">
    <source>
        <dbReference type="ARBA" id="ARBA00039854"/>
    </source>
</evidence>
<protein>
    <recommendedName>
        <fullName evidence="4">MORN repeat-containing protein 3</fullName>
    </recommendedName>
</protein>